<evidence type="ECO:0000313" key="1">
    <source>
        <dbReference type="EMBL" id="KAJ6977439.1"/>
    </source>
</evidence>
<gene>
    <name evidence="1" type="ORF">NC653_029369</name>
</gene>
<keyword evidence="2" id="KW-1185">Reference proteome</keyword>
<accession>A0AAD6Q332</accession>
<sequence>MKAMCIFQVHSITSECKFTHCMYSIIQGIRLGKRSETSSFQFFCSFLHVGSYHNLLIFSFQFYEL</sequence>
<dbReference type="Proteomes" id="UP001164929">
    <property type="component" value="Chromosome 12"/>
</dbReference>
<reference evidence="1" key="1">
    <citation type="journal article" date="2023" name="Mol. Ecol. Resour.">
        <title>Chromosome-level genome assembly of a triploid poplar Populus alba 'Berolinensis'.</title>
        <authorList>
            <person name="Chen S."/>
            <person name="Yu Y."/>
            <person name="Wang X."/>
            <person name="Wang S."/>
            <person name="Zhang T."/>
            <person name="Zhou Y."/>
            <person name="He R."/>
            <person name="Meng N."/>
            <person name="Wang Y."/>
            <person name="Liu W."/>
            <person name="Liu Z."/>
            <person name="Liu J."/>
            <person name="Guo Q."/>
            <person name="Huang H."/>
            <person name="Sederoff R.R."/>
            <person name="Wang G."/>
            <person name="Qu G."/>
            <person name="Chen S."/>
        </authorList>
    </citation>
    <scope>NUCLEOTIDE SEQUENCE</scope>
    <source>
        <strain evidence="1">SC-2020</strain>
    </source>
</reference>
<comment type="caution">
    <text evidence="1">The sequence shown here is derived from an EMBL/GenBank/DDBJ whole genome shotgun (WGS) entry which is preliminary data.</text>
</comment>
<organism evidence="1 2">
    <name type="scientific">Populus alba x Populus x berolinensis</name>
    <dbReference type="NCBI Taxonomy" id="444605"/>
    <lineage>
        <taxon>Eukaryota</taxon>
        <taxon>Viridiplantae</taxon>
        <taxon>Streptophyta</taxon>
        <taxon>Embryophyta</taxon>
        <taxon>Tracheophyta</taxon>
        <taxon>Spermatophyta</taxon>
        <taxon>Magnoliopsida</taxon>
        <taxon>eudicotyledons</taxon>
        <taxon>Gunneridae</taxon>
        <taxon>Pentapetalae</taxon>
        <taxon>rosids</taxon>
        <taxon>fabids</taxon>
        <taxon>Malpighiales</taxon>
        <taxon>Salicaceae</taxon>
        <taxon>Saliceae</taxon>
        <taxon>Populus</taxon>
    </lineage>
</organism>
<dbReference type="EMBL" id="JAQIZT010000012">
    <property type="protein sequence ID" value="KAJ6977439.1"/>
    <property type="molecule type" value="Genomic_DNA"/>
</dbReference>
<name>A0AAD6Q332_9ROSI</name>
<evidence type="ECO:0000313" key="2">
    <source>
        <dbReference type="Proteomes" id="UP001164929"/>
    </source>
</evidence>
<dbReference type="AlphaFoldDB" id="A0AAD6Q332"/>
<protein>
    <submittedName>
        <fullName evidence="1">Uncharacterized protein</fullName>
    </submittedName>
</protein>
<proteinExistence type="predicted"/>